<keyword evidence="3" id="KW-1185">Reference proteome</keyword>
<feature type="domain" description="SGNH hydrolase-type esterase" evidence="1">
    <location>
        <begin position="70"/>
        <end position="197"/>
    </location>
</feature>
<dbReference type="Pfam" id="PF13472">
    <property type="entry name" value="Lipase_GDSL_2"/>
    <property type="match status" value="1"/>
</dbReference>
<dbReference type="AlphaFoldDB" id="A0A7W7ZAJ0"/>
<dbReference type="InterPro" id="IPR013830">
    <property type="entry name" value="SGNH_hydro"/>
</dbReference>
<dbReference type="SUPFAM" id="SSF52266">
    <property type="entry name" value="SGNH hydrolase"/>
    <property type="match status" value="1"/>
</dbReference>
<dbReference type="InterPro" id="IPR051532">
    <property type="entry name" value="Ester_Hydrolysis_Enzymes"/>
</dbReference>
<sequence length="211" mass="22831">MRTPHRLTVAKHPHRDPSAARFKTSLACLLFLLPLAGCGSGVHRTDELPASFNDETVFLGDSITCFWSLPEHNAGIPGQTTSQIEARFQTAVVQSGLPKVVILTGANDVRVANPDYSGVLANIQKMVAQGKQAGIDVILCELTPITCCDTQVRTLNAMIKDYAKSRNLLLVDYYTPMAGKDSTYLGDGLHPNALGYSIMEDTLTKSLKPVS</sequence>
<accession>A0A7W7ZAJ0</accession>
<name>A0A7W7ZAJ0_9BACT</name>
<dbReference type="PANTHER" id="PTHR30383:SF5">
    <property type="entry name" value="SGNH HYDROLASE-TYPE ESTERASE DOMAIN-CONTAINING PROTEIN"/>
    <property type="match status" value="1"/>
</dbReference>
<protein>
    <submittedName>
        <fullName evidence="2">Lysophospholipase L1-like esterase</fullName>
    </submittedName>
</protein>
<organism evidence="2 3">
    <name type="scientific">Granulicella aggregans</name>
    <dbReference type="NCBI Taxonomy" id="474949"/>
    <lineage>
        <taxon>Bacteria</taxon>
        <taxon>Pseudomonadati</taxon>
        <taxon>Acidobacteriota</taxon>
        <taxon>Terriglobia</taxon>
        <taxon>Terriglobales</taxon>
        <taxon>Acidobacteriaceae</taxon>
        <taxon>Granulicella</taxon>
    </lineage>
</organism>
<dbReference type="InterPro" id="IPR036514">
    <property type="entry name" value="SGNH_hydro_sf"/>
</dbReference>
<proteinExistence type="predicted"/>
<dbReference type="GO" id="GO:0004622">
    <property type="term" value="F:phosphatidylcholine lysophospholipase activity"/>
    <property type="evidence" value="ECO:0007669"/>
    <property type="project" value="TreeGrafter"/>
</dbReference>
<evidence type="ECO:0000313" key="3">
    <source>
        <dbReference type="Proteomes" id="UP000540989"/>
    </source>
</evidence>
<dbReference type="EMBL" id="JACHIP010000001">
    <property type="protein sequence ID" value="MBB5056295.1"/>
    <property type="molecule type" value="Genomic_DNA"/>
</dbReference>
<comment type="caution">
    <text evidence="2">The sequence shown here is derived from an EMBL/GenBank/DDBJ whole genome shotgun (WGS) entry which is preliminary data.</text>
</comment>
<gene>
    <name evidence="2" type="ORF">HDF16_000964</name>
</gene>
<reference evidence="2 3" key="1">
    <citation type="submission" date="2020-08" db="EMBL/GenBank/DDBJ databases">
        <title>Genomic Encyclopedia of Type Strains, Phase IV (KMG-V): Genome sequencing to study the core and pangenomes of soil and plant-associated prokaryotes.</title>
        <authorList>
            <person name="Whitman W."/>
        </authorList>
    </citation>
    <scope>NUCLEOTIDE SEQUENCE [LARGE SCALE GENOMIC DNA]</scope>
    <source>
        <strain evidence="2 3">M8UP14</strain>
    </source>
</reference>
<evidence type="ECO:0000259" key="1">
    <source>
        <dbReference type="Pfam" id="PF13472"/>
    </source>
</evidence>
<dbReference type="PANTHER" id="PTHR30383">
    <property type="entry name" value="THIOESTERASE 1/PROTEASE 1/LYSOPHOSPHOLIPASE L1"/>
    <property type="match status" value="1"/>
</dbReference>
<evidence type="ECO:0000313" key="2">
    <source>
        <dbReference type="EMBL" id="MBB5056295.1"/>
    </source>
</evidence>
<dbReference type="Gene3D" id="3.40.50.1110">
    <property type="entry name" value="SGNH hydrolase"/>
    <property type="match status" value="1"/>
</dbReference>
<dbReference type="Proteomes" id="UP000540989">
    <property type="component" value="Unassembled WGS sequence"/>
</dbReference>